<name>A0A226CYC1_FOLCA</name>
<keyword evidence="2" id="KW-1185">Reference proteome</keyword>
<reference evidence="1 2" key="1">
    <citation type="submission" date="2015-12" db="EMBL/GenBank/DDBJ databases">
        <title>The genome of Folsomia candida.</title>
        <authorList>
            <person name="Faddeeva A."/>
            <person name="Derks M.F."/>
            <person name="Anvar Y."/>
            <person name="Smit S."/>
            <person name="Van Straalen N."/>
            <person name="Roelofs D."/>
        </authorList>
    </citation>
    <scope>NUCLEOTIDE SEQUENCE [LARGE SCALE GENOMIC DNA]</scope>
    <source>
        <strain evidence="1 2">VU population</strain>
        <tissue evidence="1">Whole body</tissue>
    </source>
</reference>
<sequence length="242" mass="27178">MALSTAREVKSVHTWVSDGTCGLNGREFCEAVQVKANAVPTRCRMARGRPEKDRMCRAGCNEKETLGHVSQRCYKTNGAMIRRHDAVASVLAKELVRIGYNVSVEPVISTYHGKLKPDLVAVREGKCYVIDPTVTGRDNIDLAHRWKVRKYESNPDVRKYLVDKHGEIPIKFGSLTMSYRGIMSKESVELLTAIGVTKAALKRAVVVCLRETARLVRMFIYSCMRGPSHFKQKTRGHGIRVD</sequence>
<dbReference type="Proteomes" id="UP000198287">
    <property type="component" value="Unassembled WGS sequence"/>
</dbReference>
<dbReference type="EMBL" id="LNIX01000056">
    <property type="protein sequence ID" value="OXA37477.1"/>
    <property type="molecule type" value="Genomic_DNA"/>
</dbReference>
<organism evidence="1 2">
    <name type="scientific">Folsomia candida</name>
    <name type="common">Springtail</name>
    <dbReference type="NCBI Taxonomy" id="158441"/>
    <lineage>
        <taxon>Eukaryota</taxon>
        <taxon>Metazoa</taxon>
        <taxon>Ecdysozoa</taxon>
        <taxon>Arthropoda</taxon>
        <taxon>Hexapoda</taxon>
        <taxon>Collembola</taxon>
        <taxon>Entomobryomorpha</taxon>
        <taxon>Isotomoidea</taxon>
        <taxon>Isotomidae</taxon>
        <taxon>Proisotominae</taxon>
        <taxon>Folsomia</taxon>
    </lineage>
</organism>
<evidence type="ECO:0000313" key="2">
    <source>
        <dbReference type="Proteomes" id="UP000198287"/>
    </source>
</evidence>
<dbReference type="OMA" id="THHERIR"/>
<dbReference type="AlphaFoldDB" id="A0A226CYC1"/>
<evidence type="ECO:0000313" key="1">
    <source>
        <dbReference type="EMBL" id="OXA37477.1"/>
    </source>
</evidence>
<gene>
    <name evidence="1" type="ORF">Fcan01_27725</name>
</gene>
<accession>A0A226CYC1</accession>
<protein>
    <submittedName>
        <fullName evidence="1">Retrovirus-related Pol polyprotein from type-2 retrotransposable element R2DM</fullName>
    </submittedName>
</protein>
<comment type="caution">
    <text evidence="1">The sequence shown here is derived from an EMBL/GenBank/DDBJ whole genome shotgun (WGS) entry which is preliminary data.</text>
</comment>
<proteinExistence type="predicted"/>